<dbReference type="PANTHER" id="PTHR43685:SF2">
    <property type="entry name" value="GLYCOSYLTRANSFERASE 2-LIKE DOMAIN-CONTAINING PROTEIN"/>
    <property type="match status" value="1"/>
</dbReference>
<dbReference type="EMBL" id="AP018216">
    <property type="protein sequence ID" value="BAY68687.1"/>
    <property type="molecule type" value="Genomic_DNA"/>
</dbReference>
<feature type="domain" description="Glycosyltransferase 2-like" evidence="1">
    <location>
        <begin position="5"/>
        <end position="165"/>
    </location>
</feature>
<accession>A0A1Z4KIB5</accession>
<dbReference type="AlphaFoldDB" id="A0A1Z4KIB5"/>
<dbReference type="Proteomes" id="UP000217507">
    <property type="component" value="Chromosome"/>
</dbReference>
<proteinExistence type="predicted"/>
<dbReference type="SUPFAM" id="SSF53448">
    <property type="entry name" value="Nucleotide-diphospho-sugar transferases"/>
    <property type="match status" value="1"/>
</dbReference>
<protein>
    <submittedName>
        <fullName evidence="2">Putative glycosyl transferase</fullName>
    </submittedName>
</protein>
<dbReference type="InterPro" id="IPR050834">
    <property type="entry name" value="Glycosyltransf_2"/>
</dbReference>
<dbReference type="Pfam" id="PF00535">
    <property type="entry name" value="Glycos_transf_2"/>
    <property type="match status" value="1"/>
</dbReference>
<evidence type="ECO:0000313" key="2">
    <source>
        <dbReference type="EMBL" id="BAY68687.1"/>
    </source>
</evidence>
<dbReference type="Gene3D" id="3.90.550.10">
    <property type="entry name" value="Spore Coat Polysaccharide Biosynthesis Protein SpsA, Chain A"/>
    <property type="match status" value="1"/>
</dbReference>
<dbReference type="GO" id="GO:0016740">
    <property type="term" value="F:transferase activity"/>
    <property type="evidence" value="ECO:0007669"/>
    <property type="project" value="UniProtKB-KW"/>
</dbReference>
<name>A0A1Z4KIB5_ANAVA</name>
<organism evidence="2 3">
    <name type="scientific">Trichormus variabilis NIES-23</name>
    <dbReference type="NCBI Taxonomy" id="1973479"/>
    <lineage>
        <taxon>Bacteria</taxon>
        <taxon>Bacillati</taxon>
        <taxon>Cyanobacteriota</taxon>
        <taxon>Cyanophyceae</taxon>
        <taxon>Nostocales</taxon>
        <taxon>Nostocaceae</taxon>
        <taxon>Trichormus</taxon>
    </lineage>
</organism>
<evidence type="ECO:0000313" key="3">
    <source>
        <dbReference type="Proteomes" id="UP000217507"/>
    </source>
</evidence>
<dbReference type="CDD" id="cd00761">
    <property type="entry name" value="Glyco_tranf_GTA_type"/>
    <property type="match status" value="1"/>
</dbReference>
<evidence type="ECO:0000259" key="1">
    <source>
        <dbReference type="Pfam" id="PF00535"/>
    </source>
</evidence>
<sequence>MPKVSVVIPAYNAMPYLPETLESVLRQTYHDFEVVVVNDGSSDNTEEWVSQILDPRLKLISQANQGLAGARNTGIVNASGEYIAFLDADDIWEPTKLAKQVSVLDENPTVGLVYTWVAYIDEQGKSTGKIFKNQVEGYVWPQLTEHNIVECGSVALVRRVCFEKMGLFDRNLGSYVEDWDMWLRIATSYDFKVVKEALVYYRQRSNSASKNWEAMAHSFAIVIEKAFATASQDLQVLKNKSYGFTYLCLAWKPLQSFQKDYQKSREFCQQAVAYYPSLRFSQEYIRLSIAINLMRWFGADGYSKLLPLFHTMRRVKLALQK</sequence>
<keyword evidence="2" id="KW-0808">Transferase</keyword>
<gene>
    <name evidence="2" type="ORF">NIES23_14750</name>
</gene>
<dbReference type="InterPro" id="IPR029044">
    <property type="entry name" value="Nucleotide-diphossugar_trans"/>
</dbReference>
<dbReference type="PANTHER" id="PTHR43685">
    <property type="entry name" value="GLYCOSYLTRANSFERASE"/>
    <property type="match status" value="1"/>
</dbReference>
<reference evidence="2 3" key="1">
    <citation type="submission" date="2017-06" db="EMBL/GenBank/DDBJ databases">
        <title>Genome sequencing of cyanobaciteial culture collection at National Institute for Environmental Studies (NIES).</title>
        <authorList>
            <person name="Hirose Y."/>
            <person name="Shimura Y."/>
            <person name="Fujisawa T."/>
            <person name="Nakamura Y."/>
            <person name="Kawachi M."/>
        </authorList>
    </citation>
    <scope>NUCLEOTIDE SEQUENCE [LARGE SCALE GENOMIC DNA]</scope>
    <source>
        <strain evidence="2 3">NIES-23</strain>
    </source>
</reference>
<dbReference type="InterPro" id="IPR001173">
    <property type="entry name" value="Glyco_trans_2-like"/>
</dbReference>